<sequence>MKKSDSPLPCSPLELPVFNCSNLCSGFIHWLTPWKMSIIFVTNPKEPNEDVKEETTLLVGESVESSRERITLSTCISDTSTSGMAILGGPLQASSGPKVSDVLELCIYLRDQTVIPLKVNNGQQAQTEDLFRIVQEEQKLPPEAANVFSLWLVSPSLELRLKKNHRPYYLVQQWQELCKLYTDQKAEYKLRDTPLLMLQRNVFYSKEEEMKLNDETTLSLLYHEAQYNVLEGRYVVDKLDYDELAAIQFIIEEGNLIGVKGLTQNQRHNLERFYPEFLCKRRWQIPGLKNSSRNDIEVRFEEAVVRISQALPEQYSKVSLYKMYLQLLWNTPFYGSAYFSAVVDRPTSKLQMVFGVHSMHVWVCINTEGVCIIEKDKDFVDLAVPFTEMSWHFHDDLEDEKLPSLFIQFLVKDGEETVTKLLEINSRQAKLMNALIDSMVKRKRQQQHVHRPRRYSEQSYDSVDGAISSTFNKSLNKLKRLSLDTYTVAGERLS</sequence>
<dbReference type="InterPro" id="IPR019748">
    <property type="entry name" value="FERM_central"/>
</dbReference>
<dbReference type="EMBL" id="KQ421464">
    <property type="protein sequence ID" value="KOF77383.1"/>
    <property type="molecule type" value="Genomic_DNA"/>
</dbReference>
<evidence type="ECO:0000256" key="1">
    <source>
        <dbReference type="ARBA" id="ARBA00039547"/>
    </source>
</evidence>
<dbReference type="GO" id="GO:0090090">
    <property type="term" value="P:negative regulation of canonical Wnt signaling pathway"/>
    <property type="evidence" value="ECO:0007669"/>
    <property type="project" value="TreeGrafter"/>
</dbReference>
<dbReference type="PANTHER" id="PTHR13283">
    <property type="entry name" value="KREV INTERACTION TRAPPED 1-RELATED"/>
    <property type="match status" value="1"/>
</dbReference>
<dbReference type="STRING" id="37653.A0A0L8GKB4"/>
<proteinExistence type="predicted"/>
<dbReference type="PANTHER" id="PTHR13283:SF10">
    <property type="entry name" value="FERM DOMAIN-CONTAINING PROTEIN 8"/>
    <property type="match status" value="1"/>
</dbReference>
<organism evidence="3">
    <name type="scientific">Octopus bimaculoides</name>
    <name type="common">California two-spotted octopus</name>
    <dbReference type="NCBI Taxonomy" id="37653"/>
    <lineage>
        <taxon>Eukaryota</taxon>
        <taxon>Metazoa</taxon>
        <taxon>Spiralia</taxon>
        <taxon>Lophotrochozoa</taxon>
        <taxon>Mollusca</taxon>
        <taxon>Cephalopoda</taxon>
        <taxon>Coleoidea</taxon>
        <taxon>Octopodiformes</taxon>
        <taxon>Octopoda</taxon>
        <taxon>Incirrata</taxon>
        <taxon>Octopodidae</taxon>
        <taxon>Octopus</taxon>
    </lineage>
</organism>
<dbReference type="InterPro" id="IPR014352">
    <property type="entry name" value="FERM/acyl-CoA-bd_prot_sf"/>
</dbReference>
<dbReference type="OrthoDB" id="2142533at2759"/>
<evidence type="ECO:0000259" key="2">
    <source>
        <dbReference type="PROSITE" id="PS50057"/>
    </source>
</evidence>
<evidence type="ECO:0000313" key="3">
    <source>
        <dbReference type="EMBL" id="KOF77383.1"/>
    </source>
</evidence>
<feature type="domain" description="FERM" evidence="2">
    <location>
        <begin position="103"/>
        <end position="447"/>
    </location>
</feature>
<dbReference type="Pfam" id="PF00373">
    <property type="entry name" value="FERM_M"/>
    <property type="match status" value="1"/>
</dbReference>
<protein>
    <recommendedName>
        <fullName evidence="1">FERM domain-containing protein 8</fullName>
    </recommendedName>
</protein>
<dbReference type="PROSITE" id="PS50057">
    <property type="entry name" value="FERM_3"/>
    <property type="match status" value="1"/>
</dbReference>
<dbReference type="InterPro" id="IPR057096">
    <property type="entry name" value="KRIT1_FRMD8_FERM_C"/>
</dbReference>
<dbReference type="InterPro" id="IPR051594">
    <property type="entry name" value="KRIT1/FRMD8"/>
</dbReference>
<dbReference type="AlphaFoldDB" id="A0A0L8GKB4"/>
<dbReference type="Gene3D" id="2.30.29.30">
    <property type="entry name" value="Pleckstrin-homology domain (PH domain)/Phosphotyrosine-binding domain (PTB)"/>
    <property type="match status" value="1"/>
</dbReference>
<dbReference type="GO" id="GO:0005886">
    <property type="term" value="C:plasma membrane"/>
    <property type="evidence" value="ECO:0007669"/>
    <property type="project" value="TreeGrafter"/>
</dbReference>
<dbReference type="Gene3D" id="1.20.80.10">
    <property type="match status" value="1"/>
</dbReference>
<dbReference type="Gene3D" id="3.10.20.90">
    <property type="entry name" value="Phosphatidylinositol 3-kinase Catalytic Subunit, Chain A, domain 1"/>
    <property type="match status" value="1"/>
</dbReference>
<accession>A0A0L8GKB4</accession>
<dbReference type="InterPro" id="IPR000299">
    <property type="entry name" value="FERM_domain"/>
</dbReference>
<name>A0A0L8GKB4_OCTBM</name>
<dbReference type="InterPro" id="IPR011993">
    <property type="entry name" value="PH-like_dom_sf"/>
</dbReference>
<reference evidence="3" key="1">
    <citation type="submission" date="2015-07" db="EMBL/GenBank/DDBJ databases">
        <title>MeaNS - Measles Nucleotide Surveillance Program.</title>
        <authorList>
            <person name="Tran T."/>
            <person name="Druce J."/>
        </authorList>
    </citation>
    <scope>NUCLEOTIDE SEQUENCE</scope>
    <source>
        <strain evidence="3">UCB-OBI-ISO-001</strain>
        <tissue evidence="3">Gonad</tissue>
    </source>
</reference>
<dbReference type="InterPro" id="IPR035963">
    <property type="entry name" value="FERM_2"/>
</dbReference>
<gene>
    <name evidence="3" type="ORF">OCBIM_22032161mg</name>
</gene>
<dbReference type="SUPFAM" id="SSF47031">
    <property type="entry name" value="Second domain of FERM"/>
    <property type="match status" value="1"/>
</dbReference>
<dbReference type="Pfam" id="PF24522">
    <property type="entry name" value="KRIT1_FRMD8_FERM_C"/>
    <property type="match status" value="1"/>
</dbReference>